<protein>
    <submittedName>
        <fullName evidence="1">Uncharacterized protein</fullName>
    </submittedName>
</protein>
<reference evidence="1" key="1">
    <citation type="submission" date="2021-02" db="EMBL/GenBank/DDBJ databases">
        <authorList>
            <person name="Dougan E. K."/>
            <person name="Rhodes N."/>
            <person name="Thang M."/>
            <person name="Chan C."/>
        </authorList>
    </citation>
    <scope>NUCLEOTIDE SEQUENCE</scope>
</reference>
<keyword evidence="2" id="KW-1185">Reference proteome</keyword>
<accession>A0A812T7D7</accession>
<evidence type="ECO:0000313" key="2">
    <source>
        <dbReference type="Proteomes" id="UP000604046"/>
    </source>
</evidence>
<proteinExistence type="predicted"/>
<dbReference type="EMBL" id="CAJNDS010002530">
    <property type="protein sequence ID" value="CAE7513971.1"/>
    <property type="molecule type" value="Genomic_DNA"/>
</dbReference>
<comment type="caution">
    <text evidence="1">The sequence shown here is derived from an EMBL/GenBank/DDBJ whole genome shotgun (WGS) entry which is preliminary data.</text>
</comment>
<evidence type="ECO:0000313" key="1">
    <source>
        <dbReference type="EMBL" id="CAE7513971.1"/>
    </source>
</evidence>
<sequence>MLDDVASSYQAFLIDSGALYIDLRDENSLEANASRVDYTRHMMASDDFTSQMQEAGAQSCSEDALTPSWRCNSFAALGNALLPWQKGISQEDTLRAVRIADKDGAQQAVVFRLVEKHDGAELRLLATAEASEQSDLVDCIAAAIIAAVGPMLLEGMPRLEVAVSLRNEAVSRRMSTLWSPPYGRREDVPPPLFSFCSEQKDFWDIPLPSSLCHAFRPTCKNAKVMQLQAEEEQCYIFRLLRAYAELLRYRPLGHAMEEQALTMDDLIMASGAAVLKSWPVELNPSAQDLMSQCDMLVARAAA</sequence>
<dbReference type="Proteomes" id="UP000604046">
    <property type="component" value="Unassembled WGS sequence"/>
</dbReference>
<name>A0A812T7D7_9DINO</name>
<organism evidence="1 2">
    <name type="scientific">Symbiodinium natans</name>
    <dbReference type="NCBI Taxonomy" id="878477"/>
    <lineage>
        <taxon>Eukaryota</taxon>
        <taxon>Sar</taxon>
        <taxon>Alveolata</taxon>
        <taxon>Dinophyceae</taxon>
        <taxon>Suessiales</taxon>
        <taxon>Symbiodiniaceae</taxon>
        <taxon>Symbiodinium</taxon>
    </lineage>
</organism>
<dbReference type="OrthoDB" id="445086at2759"/>
<dbReference type="AlphaFoldDB" id="A0A812T7D7"/>
<gene>
    <name evidence="1" type="ORF">SNAT2548_LOCUS28769</name>
</gene>